<feature type="transmembrane region" description="Helical" evidence="1">
    <location>
        <begin position="6"/>
        <end position="30"/>
    </location>
</feature>
<organism evidence="2">
    <name type="scientific">viral metagenome</name>
    <dbReference type="NCBI Taxonomy" id="1070528"/>
    <lineage>
        <taxon>unclassified sequences</taxon>
        <taxon>metagenomes</taxon>
        <taxon>organismal metagenomes</taxon>
    </lineage>
</organism>
<evidence type="ECO:0000256" key="1">
    <source>
        <dbReference type="SAM" id="Phobius"/>
    </source>
</evidence>
<evidence type="ECO:0000313" key="2">
    <source>
        <dbReference type="EMBL" id="QHS86890.1"/>
    </source>
</evidence>
<name>A0A6C0B4C8_9ZZZZ</name>
<accession>A0A6C0B4C8</accession>
<dbReference type="AlphaFoldDB" id="A0A6C0B4C8"/>
<protein>
    <submittedName>
        <fullName evidence="2">Uncharacterized protein</fullName>
    </submittedName>
</protein>
<dbReference type="EMBL" id="MN739064">
    <property type="protein sequence ID" value="QHS86890.1"/>
    <property type="molecule type" value="Genomic_DNA"/>
</dbReference>
<keyword evidence="1" id="KW-1133">Transmembrane helix</keyword>
<proteinExistence type="predicted"/>
<keyword evidence="1" id="KW-0472">Membrane</keyword>
<reference evidence="2" key="1">
    <citation type="journal article" date="2020" name="Nature">
        <title>Giant virus diversity and host interactions through global metagenomics.</title>
        <authorList>
            <person name="Schulz F."/>
            <person name="Roux S."/>
            <person name="Paez-Espino D."/>
            <person name="Jungbluth S."/>
            <person name="Walsh D.A."/>
            <person name="Denef V.J."/>
            <person name="McMahon K.D."/>
            <person name="Konstantinidis K.T."/>
            <person name="Eloe-Fadrosh E.A."/>
            <person name="Kyrpides N.C."/>
            <person name="Woyke T."/>
        </authorList>
    </citation>
    <scope>NUCLEOTIDE SEQUENCE</scope>
    <source>
        <strain evidence="2">GVMAG-M-3300009422-16</strain>
    </source>
</reference>
<keyword evidence="1" id="KW-0812">Transmembrane</keyword>
<sequence>MTQSVIGYSLLTIVTIAFIIIFGVNIYIFSRRNALYFNKRNWSNKISGGEAESCGRDGVQ</sequence>